<organism evidence="11">
    <name type="scientific">Scapholeberis mucronata</name>
    <dbReference type="NCBI Taxonomy" id="202097"/>
    <lineage>
        <taxon>Eukaryota</taxon>
        <taxon>Metazoa</taxon>
        <taxon>Ecdysozoa</taxon>
        <taxon>Arthropoda</taxon>
        <taxon>Crustacea</taxon>
        <taxon>Branchiopoda</taxon>
        <taxon>Diplostraca</taxon>
        <taxon>Cladocera</taxon>
        <taxon>Anomopoda</taxon>
        <taxon>Daphniidae</taxon>
        <taxon>Scapholeberis</taxon>
    </lineage>
</organism>
<dbReference type="GO" id="GO:0071108">
    <property type="term" value="P:protein K48-linked deubiquitination"/>
    <property type="evidence" value="ECO:0007669"/>
    <property type="project" value="TreeGrafter"/>
</dbReference>
<proteinExistence type="evidence at transcript level"/>
<keyword evidence="6" id="KW-0378">Hydrolase</keyword>
<dbReference type="AlphaFoldDB" id="A0A4Y7NMG8"/>
<dbReference type="GO" id="GO:0006508">
    <property type="term" value="P:proteolysis"/>
    <property type="evidence" value="ECO:0007669"/>
    <property type="project" value="UniProtKB-KW"/>
</dbReference>
<feature type="site" description="Interacts with free ubiquitin" evidence="9">
    <location>
        <position position="222"/>
    </location>
</feature>
<dbReference type="InterPro" id="IPR038765">
    <property type="entry name" value="Papain-like_cys_pep_sf"/>
</dbReference>
<dbReference type="EMBL" id="LR024158">
    <property type="protein sequence ID" value="SVE93777.1"/>
    <property type="molecule type" value="mRNA"/>
</dbReference>
<dbReference type="PANTHER" id="PTHR12931">
    <property type="entry name" value="UBIQUITIN THIOLESTERASE PROTEIN OTUB"/>
    <property type="match status" value="1"/>
</dbReference>
<keyword evidence="7" id="KW-0788">Thiol protease</keyword>
<dbReference type="InterPro" id="IPR019400">
    <property type="entry name" value="Peptidase_C65_otubain"/>
</dbReference>
<feature type="site" description="Interacts with free ubiquitin" evidence="9">
    <location>
        <position position="252"/>
    </location>
</feature>
<feature type="site" description="Interacts with free ubiquitin" evidence="9">
    <location>
        <position position="247"/>
    </location>
</feature>
<dbReference type="FunFam" id="1.20.1300.20:FF:000001">
    <property type="entry name" value="Ubiquitin thioesterase OTUB1"/>
    <property type="match status" value="1"/>
</dbReference>
<evidence type="ECO:0000256" key="3">
    <source>
        <dbReference type="ARBA" id="ARBA00012759"/>
    </source>
</evidence>
<feature type="site" description="Interacts with free ubiquitin" evidence="9">
    <location>
        <position position="220"/>
    </location>
</feature>
<gene>
    <name evidence="11" type="primary">EOG090X0AE1</name>
</gene>
<evidence type="ECO:0000256" key="9">
    <source>
        <dbReference type="PIRSR" id="PIRSR013503-2"/>
    </source>
</evidence>
<keyword evidence="5" id="KW-0833">Ubl conjugation pathway</keyword>
<keyword evidence="4" id="KW-0645">Protease</keyword>
<evidence type="ECO:0000313" key="11">
    <source>
        <dbReference type="EMBL" id="SVE93777.1"/>
    </source>
</evidence>
<dbReference type="GO" id="GO:0043130">
    <property type="term" value="F:ubiquitin binding"/>
    <property type="evidence" value="ECO:0007669"/>
    <property type="project" value="TreeGrafter"/>
</dbReference>
<feature type="active site" description="Nucleophile" evidence="8">
    <location>
        <position position="74"/>
    </location>
</feature>
<dbReference type="Gene3D" id="3.30.200.60">
    <property type="entry name" value="Peptidase C65 Otubain, subdomain 1"/>
    <property type="match status" value="1"/>
</dbReference>
<evidence type="ECO:0000256" key="5">
    <source>
        <dbReference type="ARBA" id="ARBA00022786"/>
    </source>
</evidence>
<dbReference type="Pfam" id="PF10275">
    <property type="entry name" value="Peptidase_C65"/>
    <property type="match status" value="1"/>
</dbReference>
<evidence type="ECO:0000256" key="2">
    <source>
        <dbReference type="ARBA" id="ARBA00006579"/>
    </source>
</evidence>
<dbReference type="PROSITE" id="PS50802">
    <property type="entry name" value="OTU"/>
    <property type="match status" value="1"/>
</dbReference>
<sequence>MDSAPECEILDEGILKQQRQIEKEVAEIHPLVGDKQPLNSLLKEYADDPIYSNKSKQLCEAYTSLRRIRPDGNCFFRGFGFSYFERLLENEEEWKKFQSHVSSTKDQLLAQGFPKFTLEDFFDSFMDVVNRLGGENKIDLEELSRIFNDSAMSDYLVVYLRLMTSGQLQREEDFYQNFLEGDKTMKEFCQQEVEPMYRESDHMHAIALGSCLKVGIRVVYLDRGEASTRPPEHDFPEDCAPSVYLLYRPGHYDILYK</sequence>
<feature type="site" description="Interacts with free ubiquitin" evidence="9">
    <location>
        <position position="206"/>
    </location>
</feature>
<dbReference type="InterPro" id="IPR042467">
    <property type="entry name" value="Peptidase_C65_otubain_sub2"/>
</dbReference>
<evidence type="ECO:0000256" key="4">
    <source>
        <dbReference type="ARBA" id="ARBA00022670"/>
    </source>
</evidence>
<feature type="active site" evidence="8">
    <location>
        <position position="71"/>
    </location>
</feature>
<dbReference type="PIRSF" id="PIRSF013503">
    <property type="entry name" value="Ubiquitin_thioesterase_Otubain"/>
    <property type="match status" value="1"/>
</dbReference>
<dbReference type="GO" id="GO:0004843">
    <property type="term" value="F:cysteine-type deubiquitinase activity"/>
    <property type="evidence" value="ECO:0007669"/>
    <property type="project" value="UniProtKB-EC"/>
</dbReference>
<dbReference type="Gene3D" id="1.20.1300.20">
    <property type="entry name" value="Peptidase C65 Otubain, subdomain 2"/>
    <property type="match status" value="1"/>
</dbReference>
<comment type="similarity">
    <text evidence="2">Belongs to the peptidase C65 family.</text>
</comment>
<dbReference type="PANTHER" id="PTHR12931:SF15">
    <property type="entry name" value="UBIQUITIN THIOESTERASE OTUBAIN-LIKE"/>
    <property type="match status" value="1"/>
</dbReference>
<evidence type="ECO:0000259" key="10">
    <source>
        <dbReference type="PROSITE" id="PS50802"/>
    </source>
</evidence>
<dbReference type="CDD" id="cd22763">
    <property type="entry name" value="OTUB1"/>
    <property type="match status" value="1"/>
</dbReference>
<reference evidence="11" key="1">
    <citation type="submission" date="2018-08" db="EMBL/GenBank/DDBJ databases">
        <authorList>
            <person name="Cornetti L."/>
        </authorList>
    </citation>
    <scope>NUCLEOTIDE SEQUENCE</scope>
    <source>
        <strain evidence="11">BE-ASS</strain>
    </source>
</reference>
<evidence type="ECO:0000256" key="6">
    <source>
        <dbReference type="ARBA" id="ARBA00022801"/>
    </source>
</evidence>
<dbReference type="GO" id="GO:0005634">
    <property type="term" value="C:nucleus"/>
    <property type="evidence" value="ECO:0007669"/>
    <property type="project" value="TreeGrafter"/>
</dbReference>
<evidence type="ECO:0000256" key="8">
    <source>
        <dbReference type="PIRSR" id="PIRSR013503-1"/>
    </source>
</evidence>
<dbReference type="SUPFAM" id="SSF54001">
    <property type="entry name" value="Cysteine proteinases"/>
    <property type="match status" value="1"/>
</dbReference>
<feature type="domain" description="OTU" evidence="10">
    <location>
        <begin position="63"/>
        <end position="257"/>
    </location>
</feature>
<protein>
    <recommendedName>
        <fullName evidence="3">ubiquitinyl hydrolase 1</fullName>
        <ecNumber evidence="3">3.4.19.12</ecNumber>
    </recommendedName>
</protein>
<accession>A0A4Y7NMG8</accession>
<dbReference type="InterPro" id="IPR016615">
    <property type="entry name" value="Otubain"/>
</dbReference>
<dbReference type="InterPro" id="IPR042468">
    <property type="entry name" value="Peptidase_C65_otubain_sub1"/>
</dbReference>
<dbReference type="EC" id="3.4.19.12" evidence="3"/>
<name>A0A4Y7NMG8_9CRUS</name>
<evidence type="ECO:0000256" key="1">
    <source>
        <dbReference type="ARBA" id="ARBA00000707"/>
    </source>
</evidence>
<evidence type="ECO:0000256" key="7">
    <source>
        <dbReference type="ARBA" id="ARBA00022807"/>
    </source>
</evidence>
<comment type="catalytic activity">
    <reaction evidence="1">
        <text>Thiol-dependent hydrolysis of ester, thioester, amide, peptide and isopeptide bonds formed by the C-terminal Gly of ubiquitin (a 76-residue protein attached to proteins as an intracellular targeting signal).</text>
        <dbReference type="EC" id="3.4.19.12"/>
    </reaction>
</comment>
<feature type="active site" evidence="8">
    <location>
        <position position="251"/>
    </location>
</feature>
<dbReference type="InterPro" id="IPR003323">
    <property type="entry name" value="OTU_dom"/>
</dbReference>